<protein>
    <recommendedName>
        <fullName evidence="5">FAD-binding PCMH-type domain-containing protein</fullName>
    </recommendedName>
</protein>
<dbReference type="EMBL" id="KZ107838">
    <property type="protein sequence ID" value="OSS54069.1"/>
    <property type="molecule type" value="Genomic_DNA"/>
</dbReference>
<evidence type="ECO:0000256" key="2">
    <source>
        <dbReference type="ARBA" id="ARBA00022630"/>
    </source>
</evidence>
<dbReference type="PANTHER" id="PTHR42973">
    <property type="entry name" value="BINDING OXIDOREDUCTASE, PUTATIVE (AFU_ORTHOLOGUE AFUA_1G17690)-RELATED"/>
    <property type="match status" value="1"/>
</dbReference>
<dbReference type="OMA" id="TWWGISL"/>
<keyword evidence="4" id="KW-0560">Oxidoreductase</keyword>
<dbReference type="Proteomes" id="UP000193240">
    <property type="component" value="Unassembled WGS sequence"/>
</dbReference>
<dbReference type="AlphaFoldDB" id="A0A1Y2ME53"/>
<comment type="similarity">
    <text evidence="1">Belongs to the oxygen-dependent FAD-linked oxidoreductase family.</text>
</comment>
<reference evidence="6 7" key="1">
    <citation type="journal article" date="2017" name="Genome Announc.">
        <title>Genome sequence of the saprophytic ascomycete Epicoccum nigrum ICMP 19927 strain isolated from New Zealand.</title>
        <authorList>
            <person name="Fokin M."/>
            <person name="Fleetwood D."/>
            <person name="Weir B.S."/>
            <person name="Villas-Boas S.G."/>
        </authorList>
    </citation>
    <scope>NUCLEOTIDE SEQUENCE [LARGE SCALE GENOMIC DNA]</scope>
    <source>
        <strain evidence="6 7">ICMP 19927</strain>
    </source>
</reference>
<feature type="domain" description="FAD-binding PCMH-type" evidence="5">
    <location>
        <begin position="102"/>
        <end position="273"/>
    </location>
</feature>
<dbReference type="InterPro" id="IPR050416">
    <property type="entry name" value="FAD-linked_Oxidoreductase"/>
</dbReference>
<accession>A0A1Y2ME53</accession>
<dbReference type="GO" id="GO:0016491">
    <property type="term" value="F:oxidoreductase activity"/>
    <property type="evidence" value="ECO:0007669"/>
    <property type="project" value="UniProtKB-KW"/>
</dbReference>
<dbReference type="InParanoid" id="A0A1Y2ME53"/>
<evidence type="ECO:0000313" key="7">
    <source>
        <dbReference type="Proteomes" id="UP000193240"/>
    </source>
</evidence>
<keyword evidence="2" id="KW-0285">Flavoprotein</keyword>
<evidence type="ECO:0000313" key="6">
    <source>
        <dbReference type="EMBL" id="OSS54069.1"/>
    </source>
</evidence>
<dbReference type="InterPro" id="IPR036318">
    <property type="entry name" value="FAD-bd_PCMH-like_sf"/>
</dbReference>
<keyword evidence="3" id="KW-0274">FAD</keyword>
<evidence type="ECO:0000256" key="4">
    <source>
        <dbReference type="ARBA" id="ARBA00023002"/>
    </source>
</evidence>
<dbReference type="Gene3D" id="3.30.465.10">
    <property type="match status" value="1"/>
</dbReference>
<dbReference type="InterPro" id="IPR016169">
    <property type="entry name" value="FAD-bd_PCMH_sub2"/>
</dbReference>
<organism evidence="6 7">
    <name type="scientific">Epicoccum nigrum</name>
    <name type="common">Soil fungus</name>
    <name type="synonym">Epicoccum purpurascens</name>
    <dbReference type="NCBI Taxonomy" id="105696"/>
    <lineage>
        <taxon>Eukaryota</taxon>
        <taxon>Fungi</taxon>
        <taxon>Dikarya</taxon>
        <taxon>Ascomycota</taxon>
        <taxon>Pezizomycotina</taxon>
        <taxon>Dothideomycetes</taxon>
        <taxon>Pleosporomycetidae</taxon>
        <taxon>Pleosporales</taxon>
        <taxon>Pleosporineae</taxon>
        <taxon>Didymellaceae</taxon>
        <taxon>Epicoccum</taxon>
    </lineage>
</organism>
<keyword evidence="7" id="KW-1185">Reference proteome</keyword>
<dbReference type="STRING" id="105696.A0A1Y2ME53"/>
<evidence type="ECO:0000256" key="3">
    <source>
        <dbReference type="ARBA" id="ARBA00022827"/>
    </source>
</evidence>
<dbReference type="GO" id="GO:0071949">
    <property type="term" value="F:FAD binding"/>
    <property type="evidence" value="ECO:0007669"/>
    <property type="project" value="InterPro"/>
</dbReference>
<evidence type="ECO:0000259" key="5">
    <source>
        <dbReference type="PROSITE" id="PS51387"/>
    </source>
</evidence>
<dbReference type="PROSITE" id="PS51387">
    <property type="entry name" value="FAD_PCMH"/>
    <property type="match status" value="1"/>
</dbReference>
<dbReference type="SUPFAM" id="SSF56176">
    <property type="entry name" value="FAD-binding/transporter-associated domain-like"/>
    <property type="match status" value="1"/>
</dbReference>
<name>A0A1Y2ME53_EPING</name>
<dbReference type="Pfam" id="PF01565">
    <property type="entry name" value="FAD_binding_4"/>
    <property type="match status" value="1"/>
</dbReference>
<sequence length="539" mass="57852">MKFARIIPLAALASGTTTKAIDESFEPDDFNVTAALHNLGVVVETLPQPPPVAPRSDKKITFASCPLACASLNILFAQDSVLSKGSPPYDNFIEAYWSAQQGAVSPSCVFKPTKISEVSAVVLLARFYQCPFAVKGGGHAAFAGSSGIEDGITISMENFKQVEVATDKKTVDVGPGMRWVDVYTAVEQYGLSVAGGRMAPVGVPGLILGGGISHFASKLGWACDNVASFELVTASGLPITVSPTSYPDLFWALRGGGNNFGIVTNFKLNTFPLGQMWGGDRIYSEDSFPDVLDAISHFTLEGSKKDVDAAQILTFLTYPGVGKVAFTNLHYAKPVANAPVFSRWNNMTALTDTTGLRTMSGMANHMNEGAPAVGTFETWWGISLKMDRSLLQFVVNAFFEQEATVAGVEKILLAMAVQPITEGALTAMQKNGGNALGLNPDNGPYFVLNFNAAWTKQEDEPKFHNAISNVIKAAKSEAKRKGLDNDFIYLNYASEFQDPIGSYGAASKERLMKVSKKYDPAQVFQYLQPGGHKLSKGGQ</sequence>
<dbReference type="InterPro" id="IPR016166">
    <property type="entry name" value="FAD-bd_PCMH"/>
</dbReference>
<evidence type="ECO:0000256" key="1">
    <source>
        <dbReference type="ARBA" id="ARBA00005466"/>
    </source>
</evidence>
<proteinExistence type="inferred from homology"/>
<gene>
    <name evidence="6" type="ORF">B5807_00084</name>
</gene>
<dbReference type="PANTHER" id="PTHR42973:SF34">
    <property type="entry name" value="FAD BINDING DOMAIN PROTEIN (AFU_ORTHOLOGUE AFUA_3G02770)"/>
    <property type="match status" value="1"/>
</dbReference>
<dbReference type="InterPro" id="IPR006094">
    <property type="entry name" value="Oxid_FAD_bind_N"/>
</dbReference>